<organism evidence="6 7">
    <name type="scientific">Streptomyces griseoaurantiacus</name>
    <dbReference type="NCBI Taxonomy" id="68213"/>
    <lineage>
        <taxon>Bacteria</taxon>
        <taxon>Bacillati</taxon>
        <taxon>Actinomycetota</taxon>
        <taxon>Actinomycetes</taxon>
        <taxon>Kitasatosporales</taxon>
        <taxon>Streptomycetaceae</taxon>
        <taxon>Streptomyces</taxon>
        <taxon>Streptomyces aurantiacus group</taxon>
    </lineage>
</organism>
<evidence type="ECO:0000259" key="5">
    <source>
        <dbReference type="PROSITE" id="PS50977"/>
    </source>
</evidence>
<feature type="DNA-binding region" description="H-T-H motif" evidence="4">
    <location>
        <begin position="39"/>
        <end position="58"/>
    </location>
</feature>
<sequence>MTSSTAARRLTPKGQATRDRIAAAAAELMYENGVAGTSTEDILKAARVSSPSQLYHYFGDKKALVQAVIEYQTERVLGFQRPLLGRLDSFEALQAWRDAVVRAQHARDCRGGCPLGSLAAELSDTDPQARARLVAGYAQWQDAIREGLRAMRERGALDADADPDRLALALLTALQGGLLMTQAHRDTTALETVLDAMIERIRCHATGRA</sequence>
<dbReference type="InterPro" id="IPR001647">
    <property type="entry name" value="HTH_TetR"/>
</dbReference>
<feature type="domain" description="HTH tetR-type" evidence="5">
    <location>
        <begin position="15"/>
        <end position="76"/>
    </location>
</feature>
<evidence type="ECO:0000313" key="7">
    <source>
        <dbReference type="Proteomes" id="UP000587608"/>
    </source>
</evidence>
<evidence type="ECO:0000256" key="2">
    <source>
        <dbReference type="ARBA" id="ARBA00023125"/>
    </source>
</evidence>
<name>A0A7W2HT50_9ACTN</name>
<dbReference type="Pfam" id="PF16925">
    <property type="entry name" value="TetR_C_13"/>
    <property type="match status" value="1"/>
</dbReference>
<dbReference type="InterPro" id="IPR009057">
    <property type="entry name" value="Homeodomain-like_sf"/>
</dbReference>
<dbReference type="PANTHER" id="PTHR47506:SF3">
    <property type="entry name" value="HTH-TYPE TRANSCRIPTIONAL REGULATOR LMRA"/>
    <property type="match status" value="1"/>
</dbReference>
<dbReference type="PROSITE" id="PS50977">
    <property type="entry name" value="HTH_TETR_2"/>
    <property type="match status" value="1"/>
</dbReference>
<dbReference type="Proteomes" id="UP000587608">
    <property type="component" value="Unassembled WGS sequence"/>
</dbReference>
<keyword evidence="2 4" id="KW-0238">DNA-binding</keyword>
<protein>
    <submittedName>
        <fullName evidence="6">TetR/AcrR family transcriptional regulator</fullName>
    </submittedName>
</protein>
<dbReference type="GO" id="GO:0003677">
    <property type="term" value="F:DNA binding"/>
    <property type="evidence" value="ECO:0007669"/>
    <property type="project" value="UniProtKB-UniRule"/>
</dbReference>
<keyword evidence="3" id="KW-0804">Transcription</keyword>
<dbReference type="AlphaFoldDB" id="A0A7W2HT50"/>
<evidence type="ECO:0000256" key="1">
    <source>
        <dbReference type="ARBA" id="ARBA00023015"/>
    </source>
</evidence>
<dbReference type="PANTHER" id="PTHR47506">
    <property type="entry name" value="TRANSCRIPTIONAL REGULATORY PROTEIN"/>
    <property type="match status" value="1"/>
</dbReference>
<dbReference type="InterPro" id="IPR036271">
    <property type="entry name" value="Tet_transcr_reg_TetR-rel_C_sf"/>
</dbReference>
<dbReference type="SUPFAM" id="SSF46689">
    <property type="entry name" value="Homeodomain-like"/>
    <property type="match status" value="1"/>
</dbReference>
<dbReference type="Gene3D" id="1.10.357.10">
    <property type="entry name" value="Tetracycline Repressor, domain 2"/>
    <property type="match status" value="1"/>
</dbReference>
<evidence type="ECO:0000256" key="4">
    <source>
        <dbReference type="PROSITE-ProRule" id="PRU00335"/>
    </source>
</evidence>
<dbReference type="InterPro" id="IPR011075">
    <property type="entry name" value="TetR_C"/>
</dbReference>
<dbReference type="SUPFAM" id="SSF48498">
    <property type="entry name" value="Tetracyclin repressor-like, C-terminal domain"/>
    <property type="match status" value="1"/>
</dbReference>
<reference evidence="6 7" key="1">
    <citation type="submission" date="2020-07" db="EMBL/GenBank/DDBJ databases">
        <title>Differential regulation of undecylprodigiosin biosynthesis in the yeast-scavenging Streptomyces strain MBK6.</title>
        <authorList>
            <person name="Baral B."/>
            <person name="Siitonen V."/>
            <person name="Laughlin M."/>
            <person name="Yamada K."/>
            <person name="Ilomaeki M."/>
            <person name="Metsae-Ketelae M."/>
            <person name="Niemi J."/>
        </authorList>
    </citation>
    <scope>NUCLEOTIDE SEQUENCE [LARGE SCALE GENOMIC DNA]</scope>
    <source>
        <strain evidence="6 7">MBK6</strain>
    </source>
</reference>
<dbReference type="EMBL" id="JACERG010000003">
    <property type="protein sequence ID" value="MBA5220553.1"/>
    <property type="molecule type" value="Genomic_DNA"/>
</dbReference>
<dbReference type="Pfam" id="PF00440">
    <property type="entry name" value="TetR_N"/>
    <property type="match status" value="1"/>
</dbReference>
<comment type="caution">
    <text evidence="6">The sequence shown here is derived from an EMBL/GenBank/DDBJ whole genome shotgun (WGS) entry which is preliminary data.</text>
</comment>
<accession>A0A7W2HT50</accession>
<evidence type="ECO:0000256" key="3">
    <source>
        <dbReference type="ARBA" id="ARBA00023163"/>
    </source>
</evidence>
<proteinExistence type="predicted"/>
<evidence type="ECO:0000313" key="6">
    <source>
        <dbReference type="EMBL" id="MBA5220553.1"/>
    </source>
</evidence>
<dbReference type="RefSeq" id="WP_006143240.1">
    <property type="nucleotide sequence ID" value="NZ_CP108323.1"/>
</dbReference>
<keyword evidence="1" id="KW-0805">Transcription regulation</keyword>
<gene>
    <name evidence="6" type="ORF">H1X69_03845</name>
</gene>